<dbReference type="InterPro" id="IPR036890">
    <property type="entry name" value="HATPase_C_sf"/>
</dbReference>
<dbReference type="Pfam" id="PF06580">
    <property type="entry name" value="His_kinase"/>
    <property type="match status" value="1"/>
</dbReference>
<dbReference type="Pfam" id="PF02518">
    <property type="entry name" value="HATPase_c"/>
    <property type="match status" value="1"/>
</dbReference>
<dbReference type="EMBL" id="CP023422">
    <property type="protein sequence ID" value="ATD62047.1"/>
    <property type="molecule type" value="Genomic_DNA"/>
</dbReference>
<proteinExistence type="predicted"/>
<dbReference type="PANTHER" id="PTHR34220">
    <property type="entry name" value="SENSOR HISTIDINE KINASE YPDA"/>
    <property type="match status" value="1"/>
</dbReference>
<dbReference type="GO" id="GO:0000155">
    <property type="term" value="F:phosphorelay sensor kinase activity"/>
    <property type="evidence" value="ECO:0007669"/>
    <property type="project" value="InterPro"/>
</dbReference>
<dbReference type="RefSeq" id="WP_096236186.1">
    <property type="nucleotide sequence ID" value="NZ_CP023422.1"/>
</dbReference>
<sequence length="431" mass="46964">MSKPSFPSFAAPPVRHDPRLVRLYMRQTLLRIYGAILLPLAPVMVMMMLLLMYLPKGGAVSWVQLVSGVYMLLLPAIGTRSMVLQQLRKFSEEGVTFSEELIWARVSRELASPFDIFTSFDLCAEALSGLATGQALGLAGPPAFAHDPFKRIIVLGRSRPFFIFGATEVRLCAEEGQGVRIRVRRILSAQCLCMQTGSALRAVEAVTTQLQASLARRRHAQDAVLREQAAEREALQARLSALQAQVEPHFLFNTLANLKYLMRTDTSAALEMLDHLIGYLQNALPDMRSISSTLGREIDLARAYLSLMQIRMGQRLRFFIDVPEGLRALPMPPAMLISLVENALRHGLQGLPHPGSLRIGAVLQSGTLEVTVHDDGAGLGGSTGHGHGVGLSNIHARLALLYGDAATLQVLQAQPRGVTAIVRLPVSSGAI</sequence>
<protein>
    <submittedName>
        <fullName evidence="4">Uncharacterized protein</fullName>
    </submittedName>
</protein>
<feature type="domain" description="Histidine kinase/HSP90-like ATPase" evidence="2">
    <location>
        <begin position="336"/>
        <end position="426"/>
    </location>
</feature>
<dbReference type="GO" id="GO:0016020">
    <property type="term" value="C:membrane"/>
    <property type="evidence" value="ECO:0007669"/>
    <property type="project" value="InterPro"/>
</dbReference>
<keyword evidence="1" id="KW-1133">Transmembrane helix</keyword>
<dbReference type="InterPro" id="IPR010559">
    <property type="entry name" value="Sig_transdc_His_kin_internal"/>
</dbReference>
<organism evidence="4 5">
    <name type="scientific">Janthinobacterium svalbardensis</name>
    <dbReference type="NCBI Taxonomy" id="368607"/>
    <lineage>
        <taxon>Bacteria</taxon>
        <taxon>Pseudomonadati</taxon>
        <taxon>Pseudomonadota</taxon>
        <taxon>Betaproteobacteria</taxon>
        <taxon>Burkholderiales</taxon>
        <taxon>Oxalobacteraceae</taxon>
        <taxon>Janthinobacterium</taxon>
    </lineage>
</organism>
<feature type="transmembrane region" description="Helical" evidence="1">
    <location>
        <begin position="32"/>
        <end position="53"/>
    </location>
</feature>
<dbReference type="KEGG" id="jsv:CNX70_19240"/>
<feature type="domain" description="Signal transduction histidine kinase internal region" evidence="3">
    <location>
        <begin position="237"/>
        <end position="316"/>
    </location>
</feature>
<name>A0A290WYT9_9BURK</name>
<dbReference type="SUPFAM" id="SSF55874">
    <property type="entry name" value="ATPase domain of HSP90 chaperone/DNA topoisomerase II/histidine kinase"/>
    <property type="match status" value="1"/>
</dbReference>
<dbReference type="AlphaFoldDB" id="A0A290WYT9"/>
<feature type="transmembrane region" description="Helical" evidence="1">
    <location>
        <begin position="59"/>
        <end position="79"/>
    </location>
</feature>
<evidence type="ECO:0000259" key="3">
    <source>
        <dbReference type="Pfam" id="PF06580"/>
    </source>
</evidence>
<keyword evidence="5" id="KW-1185">Reference proteome</keyword>
<evidence type="ECO:0000256" key="1">
    <source>
        <dbReference type="SAM" id="Phobius"/>
    </source>
</evidence>
<gene>
    <name evidence="4" type="ORF">CNX70_19240</name>
</gene>
<dbReference type="Proteomes" id="UP000218437">
    <property type="component" value="Chromosome"/>
</dbReference>
<evidence type="ECO:0000313" key="5">
    <source>
        <dbReference type="Proteomes" id="UP000218437"/>
    </source>
</evidence>
<dbReference type="InterPro" id="IPR003594">
    <property type="entry name" value="HATPase_dom"/>
</dbReference>
<reference evidence="4 5" key="1">
    <citation type="submission" date="2017-09" db="EMBL/GenBank/DDBJ databases">
        <title>Complete genome sequence of Janthinobacterium svalbardensis PAMC 27463.</title>
        <authorList>
            <person name="Cho Y.-J."/>
            <person name="Cho A."/>
            <person name="Kim O.-S."/>
            <person name="Lee J.-I."/>
        </authorList>
    </citation>
    <scope>NUCLEOTIDE SEQUENCE [LARGE SCALE GENOMIC DNA]</scope>
    <source>
        <strain evidence="4 5">PAMC 27463</strain>
    </source>
</reference>
<dbReference type="Gene3D" id="3.30.565.10">
    <property type="entry name" value="Histidine kinase-like ATPase, C-terminal domain"/>
    <property type="match status" value="1"/>
</dbReference>
<dbReference type="PANTHER" id="PTHR34220:SF9">
    <property type="entry name" value="SIGNAL TRANSDUCTION HISTIDINE KINASE INTERNAL REGION DOMAIN-CONTAINING PROTEIN"/>
    <property type="match status" value="1"/>
</dbReference>
<keyword evidence="1" id="KW-0812">Transmembrane</keyword>
<accession>A0A290WYT9</accession>
<keyword evidence="1" id="KW-0472">Membrane</keyword>
<dbReference type="InterPro" id="IPR050640">
    <property type="entry name" value="Bact_2-comp_sensor_kinase"/>
</dbReference>
<evidence type="ECO:0000259" key="2">
    <source>
        <dbReference type="Pfam" id="PF02518"/>
    </source>
</evidence>
<evidence type="ECO:0000313" key="4">
    <source>
        <dbReference type="EMBL" id="ATD62047.1"/>
    </source>
</evidence>